<sequence length="46" mass="5334">MMESLEKILSDNWLDVYDAVLIEEFQAIDAVEEILPKEVIHDDNEA</sequence>
<dbReference type="AlphaFoldDB" id="R7G597"/>
<protein>
    <submittedName>
        <fullName evidence="1">Uncharacterized protein</fullName>
    </submittedName>
</protein>
<name>R7G597_9FIRM</name>
<dbReference type="EMBL" id="CBIN010000067">
    <property type="protein sequence ID" value="CDE22280.1"/>
    <property type="molecule type" value="Genomic_DNA"/>
</dbReference>
<accession>R7G597</accession>
<proteinExistence type="predicted"/>
<evidence type="ECO:0000313" key="1">
    <source>
        <dbReference type="EMBL" id="CDE22280.1"/>
    </source>
</evidence>
<dbReference type="RefSeq" id="WP_022420302.1">
    <property type="nucleotide sequence ID" value="NZ_FR898571.1"/>
</dbReference>
<reference evidence="1" key="1">
    <citation type="submission" date="2012-11" db="EMBL/GenBank/DDBJ databases">
        <title>Dependencies among metagenomic species, viruses, plasmids and units of genetic variation.</title>
        <authorList>
            <person name="Nielsen H.B."/>
            <person name="Almeida M."/>
            <person name="Juncker A.S."/>
            <person name="Rasmussen S."/>
            <person name="Li J."/>
            <person name="Sunagawa S."/>
            <person name="Plichta D."/>
            <person name="Gautier L."/>
            <person name="Le Chatelier E."/>
            <person name="Peletier E."/>
            <person name="Bonde I."/>
            <person name="Nielsen T."/>
            <person name="Manichanh C."/>
            <person name="Arumugam M."/>
            <person name="Batto J."/>
            <person name="Santos M.B.Q.D."/>
            <person name="Blom N."/>
            <person name="Borruel N."/>
            <person name="Burgdorf K.S."/>
            <person name="Boumezbeur F."/>
            <person name="Casellas F."/>
            <person name="Dore J."/>
            <person name="Guarner F."/>
            <person name="Hansen T."/>
            <person name="Hildebrand F."/>
            <person name="Kaas R.S."/>
            <person name="Kennedy S."/>
            <person name="Kristiansen K."/>
            <person name="Kultima J.R."/>
            <person name="Leonard P."/>
            <person name="Levenez F."/>
            <person name="Lund O."/>
            <person name="Moumen B."/>
            <person name="Le Paslier D."/>
            <person name="Pons N."/>
            <person name="Pedersen O."/>
            <person name="Prifti E."/>
            <person name="Qin J."/>
            <person name="Raes J."/>
            <person name="Tap J."/>
            <person name="Tims S."/>
            <person name="Ussery D.W."/>
            <person name="Yamada T."/>
            <person name="MetaHit consortium"/>
            <person name="Renault P."/>
            <person name="Sicheritz-Ponten T."/>
            <person name="Bork P."/>
            <person name="Wang J."/>
            <person name="Brunak S."/>
            <person name="Ehrlich S.D."/>
        </authorList>
    </citation>
    <scope>NUCLEOTIDE SEQUENCE [LARGE SCALE GENOMIC DNA]</scope>
</reference>
<gene>
    <name evidence="1" type="ORF">BN631_00918</name>
</gene>
<dbReference type="Proteomes" id="UP000018093">
    <property type="component" value="Unassembled WGS sequence"/>
</dbReference>
<comment type="caution">
    <text evidence="1">The sequence shown here is derived from an EMBL/GenBank/DDBJ whole genome shotgun (WGS) entry which is preliminary data.</text>
</comment>
<organism evidence="1 2">
    <name type="scientific">Amedibacillus dolichus CAG:375</name>
    <dbReference type="NCBI Taxonomy" id="1263076"/>
    <lineage>
        <taxon>Bacteria</taxon>
        <taxon>Bacillati</taxon>
        <taxon>Bacillota</taxon>
        <taxon>Erysipelotrichia</taxon>
        <taxon>Erysipelotrichales</taxon>
        <taxon>Erysipelotrichaceae</taxon>
        <taxon>Amedibacillus</taxon>
    </lineage>
</organism>
<evidence type="ECO:0000313" key="2">
    <source>
        <dbReference type="Proteomes" id="UP000018093"/>
    </source>
</evidence>